<dbReference type="AlphaFoldDB" id="A0A2U8VN55"/>
<gene>
    <name evidence="2" type="ORF">DK427_02890</name>
</gene>
<evidence type="ECO:0008006" key="4">
    <source>
        <dbReference type="Google" id="ProtNLM"/>
    </source>
</evidence>
<reference evidence="2 3" key="1">
    <citation type="submission" date="2018-05" db="EMBL/GenBank/DDBJ databases">
        <title>Complete Genome Sequence of Methylobacterium sp. 17Sr1-43.</title>
        <authorList>
            <person name="Srinivasan S."/>
        </authorList>
    </citation>
    <scope>NUCLEOTIDE SEQUENCE [LARGE SCALE GENOMIC DNA]</scope>
    <source>
        <strain evidence="2 3">17Sr1-43</strain>
    </source>
</reference>
<feature type="region of interest" description="Disordered" evidence="1">
    <location>
        <begin position="122"/>
        <end position="142"/>
    </location>
</feature>
<keyword evidence="3" id="KW-1185">Reference proteome</keyword>
<feature type="region of interest" description="Disordered" evidence="1">
    <location>
        <begin position="49"/>
        <end position="68"/>
    </location>
</feature>
<dbReference type="KEGG" id="meti:DK427_02890"/>
<dbReference type="EMBL" id="CP029551">
    <property type="protein sequence ID" value="AWN34816.1"/>
    <property type="molecule type" value="Genomic_DNA"/>
</dbReference>
<name>A0A2U8VN55_9HYPH</name>
<evidence type="ECO:0000313" key="3">
    <source>
        <dbReference type="Proteomes" id="UP000246058"/>
    </source>
</evidence>
<sequence length="142" mass="15372">MAARGGIPRRADPRCGRGAPLRRLCKGVRTGEASTDVDFARLRTDRPAVGADRPAAASAEAALGRPAGDHRQVRNGLLRILRTGAPWKHPLRSGSLNPKVELVRPLAMAGVVDRVLQRLQTQPDYQSASANRSTSVFSQLFR</sequence>
<organism evidence="2 3">
    <name type="scientific">Methylobacterium radiodurans</name>
    <dbReference type="NCBI Taxonomy" id="2202828"/>
    <lineage>
        <taxon>Bacteria</taxon>
        <taxon>Pseudomonadati</taxon>
        <taxon>Pseudomonadota</taxon>
        <taxon>Alphaproteobacteria</taxon>
        <taxon>Hyphomicrobiales</taxon>
        <taxon>Methylobacteriaceae</taxon>
        <taxon>Methylobacterium</taxon>
    </lineage>
</organism>
<evidence type="ECO:0000313" key="2">
    <source>
        <dbReference type="EMBL" id="AWN34816.1"/>
    </source>
</evidence>
<evidence type="ECO:0000256" key="1">
    <source>
        <dbReference type="SAM" id="MobiDB-lite"/>
    </source>
</evidence>
<accession>A0A2U8VN55</accession>
<feature type="compositionally biased region" description="Low complexity" evidence="1">
    <location>
        <begin position="50"/>
        <end position="66"/>
    </location>
</feature>
<proteinExistence type="predicted"/>
<protein>
    <recommendedName>
        <fullName evidence="4">Transposase</fullName>
    </recommendedName>
</protein>
<dbReference type="Proteomes" id="UP000246058">
    <property type="component" value="Chromosome"/>
</dbReference>
<dbReference type="OrthoDB" id="9798237at2"/>